<proteinExistence type="predicted"/>
<keyword evidence="1" id="KW-0472">Membrane</keyword>
<dbReference type="AlphaFoldDB" id="A0A382SDP4"/>
<sequence length="230" mass="24724">MMGAAEVVPGVSGGTIAFISGFYERLVGAIQRFTPLQLWSYRRLGLKGLWLELDINFLLMLFGAMLCSVLLLANAVGYLLEYHPVLIWAFFFGLVLASVFALGRHLAVGIATSVAISAGIAMGYGLTQLVPMEAEVSAFALFTGGCIAVCAWILPGLSGSFILLILGLYQTVILAIRDFNWMVLAYVGLGCAVGLTAFSRILSLLLDRFHNLTVAVLVGIMMGSLPKLWP</sequence>
<feature type="transmembrane region" description="Helical" evidence="1">
    <location>
        <begin position="110"/>
        <end position="130"/>
    </location>
</feature>
<feature type="non-terminal residue" evidence="2">
    <location>
        <position position="230"/>
    </location>
</feature>
<dbReference type="EMBL" id="UINC01127910">
    <property type="protein sequence ID" value="SVD07337.1"/>
    <property type="molecule type" value="Genomic_DNA"/>
</dbReference>
<evidence type="ECO:0000256" key="1">
    <source>
        <dbReference type="SAM" id="Phobius"/>
    </source>
</evidence>
<evidence type="ECO:0000313" key="2">
    <source>
        <dbReference type="EMBL" id="SVD07337.1"/>
    </source>
</evidence>
<organism evidence="2">
    <name type="scientific">marine metagenome</name>
    <dbReference type="NCBI Taxonomy" id="408172"/>
    <lineage>
        <taxon>unclassified sequences</taxon>
        <taxon>metagenomes</taxon>
        <taxon>ecological metagenomes</taxon>
    </lineage>
</organism>
<dbReference type="PANTHER" id="PTHR37308:SF1">
    <property type="entry name" value="POLYPRENYL-PHOSPHATE TRANSPORTER"/>
    <property type="match status" value="1"/>
</dbReference>
<dbReference type="Pfam" id="PF04018">
    <property type="entry name" value="VCA0040-like"/>
    <property type="match status" value="1"/>
</dbReference>
<protein>
    <recommendedName>
        <fullName evidence="3">DUF368 domain-containing protein</fullName>
    </recommendedName>
</protein>
<evidence type="ECO:0008006" key="3">
    <source>
        <dbReference type="Google" id="ProtNLM"/>
    </source>
</evidence>
<reference evidence="2" key="1">
    <citation type="submission" date="2018-05" db="EMBL/GenBank/DDBJ databases">
        <authorList>
            <person name="Lanie J.A."/>
            <person name="Ng W.-L."/>
            <person name="Kazmierczak K.M."/>
            <person name="Andrzejewski T.M."/>
            <person name="Davidsen T.M."/>
            <person name="Wayne K.J."/>
            <person name="Tettelin H."/>
            <person name="Glass J.I."/>
            <person name="Rusch D."/>
            <person name="Podicherti R."/>
            <person name="Tsui H.-C.T."/>
            <person name="Winkler M.E."/>
        </authorList>
    </citation>
    <scope>NUCLEOTIDE SEQUENCE</scope>
</reference>
<keyword evidence="1" id="KW-1133">Transmembrane helix</keyword>
<name>A0A382SDP4_9ZZZZ</name>
<feature type="transmembrane region" description="Helical" evidence="1">
    <location>
        <begin position="183"/>
        <end position="202"/>
    </location>
</feature>
<dbReference type="InterPro" id="IPR007163">
    <property type="entry name" value="VCA0040-like"/>
</dbReference>
<feature type="transmembrane region" description="Helical" evidence="1">
    <location>
        <begin position="85"/>
        <end position="103"/>
    </location>
</feature>
<accession>A0A382SDP4</accession>
<gene>
    <name evidence="2" type="ORF">METZ01_LOCUS360191</name>
</gene>
<feature type="transmembrane region" description="Helical" evidence="1">
    <location>
        <begin position="57"/>
        <end position="79"/>
    </location>
</feature>
<keyword evidence="1" id="KW-0812">Transmembrane</keyword>
<dbReference type="PANTHER" id="PTHR37308">
    <property type="entry name" value="INTEGRAL MEMBRANE PROTEIN"/>
    <property type="match status" value="1"/>
</dbReference>